<reference evidence="1 2" key="1">
    <citation type="submission" date="2018-01" db="EMBL/GenBank/DDBJ databases">
        <title>Genomic Encyclopedia of Type Strains, Phase III (KMG-III): the genomes of soil and plant-associated and newly described type strains.</title>
        <authorList>
            <person name="Whitman W."/>
        </authorList>
    </citation>
    <scope>NUCLEOTIDE SEQUENCE [LARGE SCALE GENOMIC DNA]</scope>
    <source>
        <strain evidence="1 2">HKI456</strain>
    </source>
</reference>
<accession>A0A2P5K7C0</accession>
<organism evidence="1 2">
    <name type="scientific">Mycetohabitans endofungorum</name>
    <dbReference type="NCBI Taxonomy" id="417203"/>
    <lineage>
        <taxon>Bacteria</taxon>
        <taxon>Pseudomonadati</taxon>
        <taxon>Pseudomonadota</taxon>
        <taxon>Betaproteobacteria</taxon>
        <taxon>Burkholderiales</taxon>
        <taxon>Burkholderiaceae</taxon>
        <taxon>Mycetohabitans</taxon>
    </lineage>
</organism>
<dbReference type="Proteomes" id="UP000243096">
    <property type="component" value="Unassembled WGS sequence"/>
</dbReference>
<proteinExistence type="predicted"/>
<evidence type="ECO:0000313" key="2">
    <source>
        <dbReference type="Proteomes" id="UP000243096"/>
    </source>
</evidence>
<protein>
    <submittedName>
        <fullName evidence="1">Uncharacterized protein</fullName>
    </submittedName>
</protein>
<evidence type="ECO:0000313" key="1">
    <source>
        <dbReference type="EMBL" id="PPB81964.1"/>
    </source>
</evidence>
<gene>
    <name evidence="1" type="ORF">B0O95_11623</name>
</gene>
<keyword evidence="2" id="KW-1185">Reference proteome</keyword>
<sequence length="50" mass="5571">MQLVRSPSGNLESRLSCQRIKLFDVPNPDRTQWGDMTTQVVILLGDARGA</sequence>
<dbReference type="EMBL" id="PRDW01000016">
    <property type="protein sequence ID" value="PPB81964.1"/>
    <property type="molecule type" value="Genomic_DNA"/>
</dbReference>
<name>A0A2P5K7C0_9BURK</name>
<comment type="caution">
    <text evidence="1">The sequence shown here is derived from an EMBL/GenBank/DDBJ whole genome shotgun (WGS) entry which is preliminary data.</text>
</comment>
<dbReference type="RefSeq" id="WP_158249498.1">
    <property type="nucleotide sequence ID" value="NZ_CP062179.1"/>
</dbReference>
<dbReference type="AlphaFoldDB" id="A0A2P5K7C0"/>